<comment type="subcellular location">
    <subcellularLocation>
        <location evidence="1">Mitochondrion membrane</location>
    </subcellularLocation>
</comment>
<dbReference type="Pfam" id="PF11022">
    <property type="entry name" value="ATP19"/>
    <property type="match status" value="1"/>
</dbReference>
<evidence type="ECO:0000256" key="1">
    <source>
        <dbReference type="ARBA" id="ARBA00004325"/>
    </source>
</evidence>
<dbReference type="PANTHER" id="PTHR28074">
    <property type="entry name" value="ATP SYNTHASE SUBUNIT K, MITOCHONDRIAL"/>
    <property type="match status" value="1"/>
</dbReference>
<accession>A0A8H5B9C3</accession>
<evidence type="ECO:0000256" key="3">
    <source>
        <dbReference type="ARBA" id="ARBA00023136"/>
    </source>
</evidence>
<dbReference type="EMBL" id="JAACJJ010000030">
    <property type="protein sequence ID" value="KAF5318646.1"/>
    <property type="molecule type" value="Genomic_DNA"/>
</dbReference>
<comment type="caution">
    <text evidence="4">The sequence shown here is derived from an EMBL/GenBank/DDBJ whole genome shotgun (WGS) entry which is preliminary data.</text>
</comment>
<protein>
    <recommendedName>
        <fullName evidence="6">ATP synthase subunit K, mitochondrial</fullName>
    </recommendedName>
</protein>
<dbReference type="PANTHER" id="PTHR28074:SF1">
    <property type="entry name" value="ATP SYNTHASE SUBUNIT K, MITOCHONDRIAL"/>
    <property type="match status" value="1"/>
</dbReference>
<evidence type="ECO:0000313" key="5">
    <source>
        <dbReference type="Proteomes" id="UP000567179"/>
    </source>
</evidence>
<dbReference type="OrthoDB" id="2094445at2759"/>
<evidence type="ECO:0000313" key="4">
    <source>
        <dbReference type="EMBL" id="KAF5318646.1"/>
    </source>
</evidence>
<keyword evidence="5" id="KW-1185">Reference proteome</keyword>
<keyword evidence="2" id="KW-0496">Mitochondrion</keyword>
<dbReference type="Proteomes" id="UP000567179">
    <property type="component" value="Unassembled WGS sequence"/>
</dbReference>
<reference evidence="4 5" key="1">
    <citation type="journal article" date="2020" name="ISME J.">
        <title>Uncovering the hidden diversity of litter-decomposition mechanisms in mushroom-forming fungi.</title>
        <authorList>
            <person name="Floudas D."/>
            <person name="Bentzer J."/>
            <person name="Ahren D."/>
            <person name="Johansson T."/>
            <person name="Persson P."/>
            <person name="Tunlid A."/>
        </authorList>
    </citation>
    <scope>NUCLEOTIDE SEQUENCE [LARGE SCALE GENOMIC DNA]</scope>
    <source>
        <strain evidence="4 5">CBS 101986</strain>
    </source>
</reference>
<evidence type="ECO:0008006" key="6">
    <source>
        <dbReference type="Google" id="ProtNLM"/>
    </source>
</evidence>
<dbReference type="InterPro" id="IPR021278">
    <property type="entry name" value="ATP19"/>
</dbReference>
<gene>
    <name evidence="4" type="ORF">D9619_010939</name>
</gene>
<dbReference type="GO" id="GO:0015986">
    <property type="term" value="P:proton motive force-driven ATP synthesis"/>
    <property type="evidence" value="ECO:0007669"/>
    <property type="project" value="TreeGrafter"/>
</dbReference>
<evidence type="ECO:0000256" key="2">
    <source>
        <dbReference type="ARBA" id="ARBA00023128"/>
    </source>
</evidence>
<name>A0A8H5B9C3_9AGAR</name>
<keyword evidence="3" id="KW-0472">Membrane</keyword>
<proteinExistence type="predicted"/>
<dbReference type="AlphaFoldDB" id="A0A8H5B9C3"/>
<organism evidence="4 5">
    <name type="scientific">Psilocybe cf. subviscida</name>
    <dbReference type="NCBI Taxonomy" id="2480587"/>
    <lineage>
        <taxon>Eukaryota</taxon>
        <taxon>Fungi</taxon>
        <taxon>Dikarya</taxon>
        <taxon>Basidiomycota</taxon>
        <taxon>Agaricomycotina</taxon>
        <taxon>Agaricomycetes</taxon>
        <taxon>Agaricomycetidae</taxon>
        <taxon>Agaricales</taxon>
        <taxon>Agaricineae</taxon>
        <taxon>Strophariaceae</taxon>
        <taxon>Psilocybe</taxon>
    </lineage>
</organism>
<sequence>MSYQVLGRTVKNEYLALSVFGVTFGSAYLATRGGKTAQAKPTTVQEAKETVPIKAASSILNFIKEAEKGESGASAAH</sequence>
<dbReference type="GO" id="GO:0031966">
    <property type="term" value="C:mitochondrial membrane"/>
    <property type="evidence" value="ECO:0007669"/>
    <property type="project" value="UniProtKB-SubCell"/>
</dbReference>